<dbReference type="InterPro" id="IPR001086">
    <property type="entry name" value="Preph_deHydtase"/>
</dbReference>
<evidence type="ECO:0000256" key="1">
    <source>
        <dbReference type="ARBA" id="ARBA00023002"/>
    </source>
</evidence>
<dbReference type="AlphaFoldDB" id="A0A2M6SZY4"/>
<comment type="caution">
    <text evidence="4">The sequence shown here is derived from an EMBL/GenBank/DDBJ whole genome shotgun (WGS) entry which is preliminary data.</text>
</comment>
<feature type="domain" description="Prephenate dehydratase" evidence="2">
    <location>
        <begin position="257"/>
        <end position="444"/>
    </location>
</feature>
<proteinExistence type="predicted"/>
<feature type="domain" description="Prephenate/arogenate dehydrogenase" evidence="3">
    <location>
        <begin position="4"/>
        <end position="275"/>
    </location>
</feature>
<dbReference type="PROSITE" id="PS51171">
    <property type="entry name" value="PREPHENATE_DEHYDR_3"/>
    <property type="match status" value="1"/>
</dbReference>
<protein>
    <submittedName>
        <fullName evidence="4">Uncharacterized protein</fullName>
    </submittedName>
</protein>
<dbReference type="InterPro" id="IPR046826">
    <property type="entry name" value="PDH_N"/>
</dbReference>
<dbReference type="GO" id="GO:0033730">
    <property type="term" value="F:arogenate dehydrogenase (NADP+) activity"/>
    <property type="evidence" value="ECO:0007669"/>
    <property type="project" value="InterPro"/>
</dbReference>
<dbReference type="EMBL" id="PEYE01000043">
    <property type="protein sequence ID" value="PIS38631.1"/>
    <property type="molecule type" value="Genomic_DNA"/>
</dbReference>
<keyword evidence="1" id="KW-0560">Oxidoreductase</keyword>
<dbReference type="Gene3D" id="3.40.190.10">
    <property type="entry name" value="Periplasmic binding protein-like II"/>
    <property type="match status" value="2"/>
</dbReference>
<name>A0A2M6SZY4_9BACT</name>
<dbReference type="InterPro" id="IPR003099">
    <property type="entry name" value="Prephen_DH"/>
</dbReference>
<evidence type="ECO:0000313" key="4">
    <source>
        <dbReference type="EMBL" id="PIS38631.1"/>
    </source>
</evidence>
<evidence type="ECO:0000259" key="2">
    <source>
        <dbReference type="PROSITE" id="PS51171"/>
    </source>
</evidence>
<dbReference type="UniPathway" id="UPA00121">
    <property type="reaction ID" value="UER00345"/>
</dbReference>
<gene>
    <name evidence="4" type="ORF">COT34_02645</name>
</gene>
<dbReference type="GO" id="GO:0008977">
    <property type="term" value="F:prephenate dehydrogenase (NAD+) activity"/>
    <property type="evidence" value="ECO:0007669"/>
    <property type="project" value="InterPro"/>
</dbReference>
<sequence>MKKNSLSIIGFGRFGKVLYRLFKGDFKITLYDADRSVFTGINLASGDRFSFNLKDVYSSETIFYAVPIEAFEKTVASHRKYFQGQLLIDVLSVKRHPAEVFKKYLKGTGSRAILTHPMFGPDSSKNGFKGLAIAINRFTAAAKEYRFWKNYFRRKGLKTVEMKPEEHDKMAADSQGVTHFVGRLLQAFKLKPTKIDTLGAKKLYEVMEQTCHDSWQLFSNLQNYNPYTKRMRLRLGAAYDKVYQQLLPGRVSKNYLIYGIQGGVGSFNEEAILSYLKRRGIGKYKIKYLYTSPKVLADLHKGNIDFGLFAIHNSVGGIVEESIEALAKHKIKIVEEFAIPIRHFLMKKRGVDFKEIKAIMAHPQVFRQCVSTLKEKYPSLAQLSGKGDLIDTAQAARALAQGKLPINTAILGPRRLAELYDFEIIEGDLEDDKINNTSFLLVKR</sequence>
<reference evidence="5" key="1">
    <citation type="submission" date="2017-09" db="EMBL/GenBank/DDBJ databases">
        <title>Depth-based differentiation of microbial function through sediment-hosted aquifers and enrichment of novel symbionts in the deep terrestrial subsurface.</title>
        <authorList>
            <person name="Probst A.J."/>
            <person name="Ladd B."/>
            <person name="Jarett J.K."/>
            <person name="Geller-Mcgrath D.E."/>
            <person name="Sieber C.M.K."/>
            <person name="Emerson J.B."/>
            <person name="Anantharaman K."/>
            <person name="Thomas B.C."/>
            <person name="Malmstrom R."/>
            <person name="Stieglmeier M."/>
            <person name="Klingl A."/>
            <person name="Woyke T."/>
            <person name="Ryan C.M."/>
            <person name="Banfield J.F."/>
        </authorList>
    </citation>
    <scope>NUCLEOTIDE SEQUENCE [LARGE SCALE GENOMIC DNA]</scope>
</reference>
<dbReference type="PANTHER" id="PTHR43207:SF4">
    <property type="entry name" value="AROGENATE DEHYDROGENASE 2, CHLOROPLASTIC"/>
    <property type="match status" value="1"/>
</dbReference>
<dbReference type="GO" id="GO:0004664">
    <property type="term" value="F:prephenate dehydratase activity"/>
    <property type="evidence" value="ECO:0007669"/>
    <property type="project" value="InterPro"/>
</dbReference>
<dbReference type="InterPro" id="IPR059064">
    <property type="entry name" value="TYRAAT2_C"/>
</dbReference>
<evidence type="ECO:0000313" key="5">
    <source>
        <dbReference type="Proteomes" id="UP000229390"/>
    </source>
</evidence>
<dbReference type="SUPFAM" id="SSF51735">
    <property type="entry name" value="NAD(P)-binding Rossmann-fold domains"/>
    <property type="match status" value="1"/>
</dbReference>
<dbReference type="InterPro" id="IPR045011">
    <property type="entry name" value="TYRAAT1/2"/>
</dbReference>
<dbReference type="Proteomes" id="UP000229390">
    <property type="component" value="Unassembled WGS sequence"/>
</dbReference>
<evidence type="ECO:0000259" key="3">
    <source>
        <dbReference type="PROSITE" id="PS51176"/>
    </source>
</evidence>
<dbReference type="Gene3D" id="3.40.50.720">
    <property type="entry name" value="NAD(P)-binding Rossmann-like Domain"/>
    <property type="match status" value="1"/>
</dbReference>
<organism evidence="4 5">
    <name type="scientific">Candidatus Nealsonbacteria bacterium CG08_land_8_20_14_0_20_43_11</name>
    <dbReference type="NCBI Taxonomy" id="1974706"/>
    <lineage>
        <taxon>Bacteria</taxon>
        <taxon>Candidatus Nealsoniibacteriota</taxon>
    </lineage>
</organism>
<dbReference type="Pfam" id="PF02153">
    <property type="entry name" value="PDH_N"/>
    <property type="match status" value="1"/>
</dbReference>
<dbReference type="InterPro" id="IPR036291">
    <property type="entry name" value="NAD(P)-bd_dom_sf"/>
</dbReference>
<dbReference type="PROSITE" id="PS51176">
    <property type="entry name" value="PDH_ADH"/>
    <property type="match status" value="1"/>
</dbReference>
<dbReference type="SUPFAM" id="SSF53850">
    <property type="entry name" value="Periplasmic binding protein-like II"/>
    <property type="match status" value="1"/>
</dbReference>
<dbReference type="PANTHER" id="PTHR43207">
    <property type="entry name" value="AROGENATE DEHYDROGENASE-RELATED"/>
    <property type="match status" value="1"/>
</dbReference>
<dbReference type="GO" id="GO:0009094">
    <property type="term" value="P:L-phenylalanine biosynthetic process"/>
    <property type="evidence" value="ECO:0007669"/>
    <property type="project" value="UniProtKB-UniPathway"/>
</dbReference>
<accession>A0A2M6SZY4</accession>
<dbReference type="GO" id="GO:0004665">
    <property type="term" value="F:prephenate dehydrogenase (NADP+) activity"/>
    <property type="evidence" value="ECO:0007669"/>
    <property type="project" value="InterPro"/>
</dbReference>
<dbReference type="GO" id="GO:0070403">
    <property type="term" value="F:NAD+ binding"/>
    <property type="evidence" value="ECO:0007669"/>
    <property type="project" value="InterPro"/>
</dbReference>
<dbReference type="GO" id="GO:0006571">
    <property type="term" value="P:tyrosine biosynthetic process"/>
    <property type="evidence" value="ECO:0007669"/>
    <property type="project" value="InterPro"/>
</dbReference>
<dbReference type="Pfam" id="PF00800">
    <property type="entry name" value="PDT"/>
    <property type="match status" value="1"/>
</dbReference>
<dbReference type="Pfam" id="PF26213">
    <property type="entry name" value="TYRAAT1_C"/>
    <property type="match status" value="1"/>
</dbReference>